<protein>
    <recommendedName>
        <fullName evidence="1">TRAM domain-containing protein</fullName>
    </recommendedName>
</protein>
<evidence type="ECO:0000259" key="1">
    <source>
        <dbReference type="PROSITE" id="PS50926"/>
    </source>
</evidence>
<name>A0A482YGF3_9EURY</name>
<accession>A0A482YGF3</accession>
<dbReference type="InterPro" id="IPR002792">
    <property type="entry name" value="TRAM_dom"/>
</dbReference>
<reference evidence="2 3" key="1">
    <citation type="submission" date="2019-02" db="EMBL/GenBank/DDBJ databases">
        <title>Genomic Encyclopedia of Archaeal and Bacterial Type Strains, Phase II (KMG-II): from individual species to whole genera.</title>
        <authorList>
            <person name="Goeker M."/>
        </authorList>
    </citation>
    <scope>NUCLEOTIDE SEQUENCE [LARGE SCALE GENOMIC DNA]</scope>
    <source>
        <strain evidence="2 3">DSM 18328</strain>
    </source>
</reference>
<evidence type="ECO:0000313" key="3">
    <source>
        <dbReference type="Proteomes" id="UP000291097"/>
    </source>
</evidence>
<comment type="caution">
    <text evidence="2">The sequence shown here is derived from an EMBL/GenBank/DDBJ whole genome shotgun (WGS) entry which is preliminary data.</text>
</comment>
<gene>
    <name evidence="2" type="ORF">BDK88_2119</name>
</gene>
<dbReference type="AlphaFoldDB" id="A0A482YGF3"/>
<dbReference type="EMBL" id="SHMP01000004">
    <property type="protein sequence ID" value="RZV10912.1"/>
    <property type="molecule type" value="Genomic_DNA"/>
</dbReference>
<dbReference type="PROSITE" id="PS50926">
    <property type="entry name" value="TRAM"/>
    <property type="match status" value="1"/>
</dbReference>
<sequence>MPLVGDQDPSAAIAGHATPTSLVQQHVFSELSRRGGVGRYQPRTHDSFIKCETPRCGANNAPEGSTAYDTACWRCGESLGGKPDPGDEVTVDIVDEQADGTLVCKTESGFVLFLEADTAAIEATVRVTAIDETHGEAELVDTES</sequence>
<evidence type="ECO:0000313" key="2">
    <source>
        <dbReference type="EMBL" id="RZV10912.1"/>
    </source>
</evidence>
<dbReference type="Proteomes" id="UP000291097">
    <property type="component" value="Unassembled WGS sequence"/>
</dbReference>
<proteinExistence type="predicted"/>
<feature type="domain" description="TRAM" evidence="1">
    <location>
        <begin position="82"/>
        <end position="141"/>
    </location>
</feature>
<organism evidence="2 3">
    <name type="scientific">Natrinema hispanicum</name>
    <dbReference type="NCBI Taxonomy" id="392421"/>
    <lineage>
        <taxon>Archaea</taxon>
        <taxon>Methanobacteriati</taxon>
        <taxon>Methanobacteriota</taxon>
        <taxon>Stenosarchaea group</taxon>
        <taxon>Halobacteria</taxon>
        <taxon>Halobacteriales</taxon>
        <taxon>Natrialbaceae</taxon>
        <taxon>Natrinema</taxon>
    </lineage>
</organism>